<dbReference type="PANTHER" id="PTHR42811">
    <property type="entry name" value="SERINE ACETYLTRANSFERASE"/>
    <property type="match status" value="1"/>
</dbReference>
<evidence type="ECO:0000313" key="2">
    <source>
        <dbReference type="EMBL" id="CAB4913924.1"/>
    </source>
</evidence>
<dbReference type="GO" id="GO:0016740">
    <property type="term" value="F:transferase activity"/>
    <property type="evidence" value="ECO:0007669"/>
    <property type="project" value="UniProtKB-KW"/>
</dbReference>
<dbReference type="InterPro" id="IPR018357">
    <property type="entry name" value="Hexapep_transf_CS"/>
</dbReference>
<dbReference type="Gene3D" id="2.160.10.10">
    <property type="entry name" value="Hexapeptide repeat proteins"/>
    <property type="match status" value="1"/>
</dbReference>
<dbReference type="InterPro" id="IPR011004">
    <property type="entry name" value="Trimer_LpxA-like_sf"/>
</dbReference>
<keyword evidence="1" id="KW-0808">Transferase</keyword>
<dbReference type="SUPFAM" id="SSF51161">
    <property type="entry name" value="Trimeric LpxA-like enzymes"/>
    <property type="match status" value="1"/>
</dbReference>
<dbReference type="InterPro" id="IPR001451">
    <property type="entry name" value="Hexapep"/>
</dbReference>
<dbReference type="EMBL" id="CAFBPS010000153">
    <property type="protein sequence ID" value="CAB5035923.1"/>
    <property type="molecule type" value="Genomic_DNA"/>
</dbReference>
<reference evidence="2" key="1">
    <citation type="submission" date="2020-05" db="EMBL/GenBank/DDBJ databases">
        <authorList>
            <person name="Chiriac C."/>
            <person name="Salcher M."/>
            <person name="Ghai R."/>
            <person name="Kavagutti S V."/>
        </authorList>
    </citation>
    <scope>NUCLEOTIDE SEQUENCE</scope>
</reference>
<protein>
    <submittedName>
        <fullName evidence="2">Unannotated protein</fullName>
    </submittedName>
</protein>
<dbReference type="PROSITE" id="PS00101">
    <property type="entry name" value="HEXAPEP_TRANSFERASES"/>
    <property type="match status" value="1"/>
</dbReference>
<dbReference type="AlphaFoldDB" id="A0A6J7H2W3"/>
<proteinExistence type="predicted"/>
<sequence length="190" mass="20884">MSSPLLRDVQKRHPRFFRAVAADARVTLAYRAEKFEIRRSSLLLQVFRLSWVSDAFLAQVFYRAKARLQYFRIPLIPTILHRLAMMHSQVCIGNPVVIEPGIYIAHGQVVIDGFTKISSGVVIFPWVTIGLKAGNFQGPVIENDVHIGTGSKIIGPVTLGQGAMVGANSVVIKNVESHQTVGGIPAEVLK</sequence>
<gene>
    <name evidence="2" type="ORF">UFOPK3494_01702</name>
    <name evidence="3" type="ORF">UFOPK4134_01545</name>
</gene>
<dbReference type="Pfam" id="PF00132">
    <property type="entry name" value="Hexapep"/>
    <property type="match status" value="1"/>
</dbReference>
<evidence type="ECO:0000313" key="3">
    <source>
        <dbReference type="EMBL" id="CAB5035923.1"/>
    </source>
</evidence>
<accession>A0A6J7H2W3</accession>
<evidence type="ECO:0000256" key="1">
    <source>
        <dbReference type="ARBA" id="ARBA00022679"/>
    </source>
</evidence>
<dbReference type="EMBL" id="CAFBMF010000166">
    <property type="protein sequence ID" value="CAB4913924.1"/>
    <property type="molecule type" value="Genomic_DNA"/>
</dbReference>
<organism evidence="2">
    <name type="scientific">freshwater metagenome</name>
    <dbReference type="NCBI Taxonomy" id="449393"/>
    <lineage>
        <taxon>unclassified sequences</taxon>
        <taxon>metagenomes</taxon>
        <taxon>ecological metagenomes</taxon>
    </lineage>
</organism>
<name>A0A6J7H2W3_9ZZZZ</name>